<accession>A0A4C1U7I4</accession>
<reference evidence="3 4" key="1">
    <citation type="journal article" date="2019" name="Commun. Biol.">
        <title>The bagworm genome reveals a unique fibroin gene that provides high tensile strength.</title>
        <authorList>
            <person name="Kono N."/>
            <person name="Nakamura H."/>
            <person name="Ohtoshi R."/>
            <person name="Tomita M."/>
            <person name="Numata K."/>
            <person name="Arakawa K."/>
        </authorList>
    </citation>
    <scope>NUCLEOTIDE SEQUENCE [LARGE SCALE GENOMIC DNA]</scope>
</reference>
<sequence length="738" mass="83882">MCVECLLKIDVRTDVRERCGLKKDITPNLRRIDECATEISLSLFCARADSRVLACQLSARRALLGGTRIRRVTFTMSSKRPLNDRDILRLLRGEEDDSTQEELSNSESEDGLEVDDAESDNQEEASDHEGRSSVILLDEASGSQSLSVPLEESSERSRTSHILSFSQNTIRSRSRHVWTTSKGQTSSRTGIINIVRVARGPARAVKNMVDPLTLFDNFLTDEIQEQIVKWTNAEIAIKRQTYNQITSTQNDTTKEEIRALIGVLVLTAALKDNHLSLDELFNTEYSGTRYVSCMSKERCDFLLRCLRFDDKTLRLQRKKNDPFTLIRDIWELLMVQCRQNYVPGTNVTIDEQLLAFRGRCKFRMYIPKKPAKYGVKLEMICDSGTKYMINSTPYLGKGTNTGGLPLGEYFVKELTRSIHGTNRNVTMDNWFTSVPLAKQLLMQPYKLTLVGTLRANKKEIPEEMKNSRSRAVNTSMFCYDGPITLLSYKPKPSKIVYLLSSCDENGSINHETKKPHMIEFYNSTKGGVDTFDQMCSVMSCSRKTNRWPLCVFYAMINISCINSYIIYCHNTSVLGQKVISRRDFMKKLHMQLAEPWLKIRLEVRSMPTHVKLKIKKSLGMSTDEGQGEGQNEVIPLRFRIPSRTVTSVETEKGIPQGVVPARTAEAAAAALGARRSPLTWEEYIYYVESRCSFGGLHTHRTCPQRADEDSLAFYTVLEGKEEIKYSPQNKDEYSVGPL</sequence>
<proteinExistence type="predicted"/>
<dbReference type="AlphaFoldDB" id="A0A4C1U7I4"/>
<feature type="domain" description="PiggyBac transposable element-derived protein" evidence="2">
    <location>
        <begin position="210"/>
        <end position="564"/>
    </location>
</feature>
<dbReference type="PANTHER" id="PTHR46599">
    <property type="entry name" value="PIGGYBAC TRANSPOSABLE ELEMENT-DERIVED PROTEIN 4"/>
    <property type="match status" value="1"/>
</dbReference>
<dbReference type="InterPro" id="IPR029526">
    <property type="entry name" value="PGBD"/>
</dbReference>
<evidence type="ECO:0000313" key="4">
    <source>
        <dbReference type="Proteomes" id="UP000299102"/>
    </source>
</evidence>
<feature type="region of interest" description="Disordered" evidence="1">
    <location>
        <begin position="93"/>
        <end position="132"/>
    </location>
</feature>
<feature type="compositionally biased region" description="Acidic residues" evidence="1">
    <location>
        <begin position="107"/>
        <end position="124"/>
    </location>
</feature>
<dbReference type="Proteomes" id="UP000299102">
    <property type="component" value="Unassembled WGS sequence"/>
</dbReference>
<dbReference type="PANTHER" id="PTHR46599:SF6">
    <property type="entry name" value="DUAL SPECIFICITY PHOSPHATASE 26"/>
    <property type="match status" value="1"/>
</dbReference>
<evidence type="ECO:0000313" key="3">
    <source>
        <dbReference type="EMBL" id="GBP22057.1"/>
    </source>
</evidence>
<dbReference type="OrthoDB" id="6770266at2759"/>
<name>A0A4C1U7I4_EUMVA</name>
<evidence type="ECO:0000259" key="2">
    <source>
        <dbReference type="Pfam" id="PF13843"/>
    </source>
</evidence>
<dbReference type="Pfam" id="PF13843">
    <property type="entry name" value="DDE_Tnp_1_7"/>
    <property type="match status" value="1"/>
</dbReference>
<dbReference type="STRING" id="151549.A0A4C1U7I4"/>
<keyword evidence="4" id="KW-1185">Reference proteome</keyword>
<dbReference type="EMBL" id="BGZK01000135">
    <property type="protein sequence ID" value="GBP22057.1"/>
    <property type="molecule type" value="Genomic_DNA"/>
</dbReference>
<organism evidence="3 4">
    <name type="scientific">Eumeta variegata</name>
    <name type="common">Bagworm moth</name>
    <name type="synonym">Eumeta japonica</name>
    <dbReference type="NCBI Taxonomy" id="151549"/>
    <lineage>
        <taxon>Eukaryota</taxon>
        <taxon>Metazoa</taxon>
        <taxon>Ecdysozoa</taxon>
        <taxon>Arthropoda</taxon>
        <taxon>Hexapoda</taxon>
        <taxon>Insecta</taxon>
        <taxon>Pterygota</taxon>
        <taxon>Neoptera</taxon>
        <taxon>Endopterygota</taxon>
        <taxon>Lepidoptera</taxon>
        <taxon>Glossata</taxon>
        <taxon>Ditrysia</taxon>
        <taxon>Tineoidea</taxon>
        <taxon>Psychidae</taxon>
        <taxon>Oiketicinae</taxon>
        <taxon>Eumeta</taxon>
    </lineage>
</organism>
<protein>
    <submittedName>
        <fullName evidence="3">PiggyBac transposable element-derived protein 4</fullName>
    </submittedName>
</protein>
<gene>
    <name evidence="3" type="primary">PGBD4</name>
    <name evidence="3" type="ORF">EVAR_18698_1</name>
</gene>
<evidence type="ECO:0000256" key="1">
    <source>
        <dbReference type="SAM" id="MobiDB-lite"/>
    </source>
</evidence>
<comment type="caution">
    <text evidence="3">The sequence shown here is derived from an EMBL/GenBank/DDBJ whole genome shotgun (WGS) entry which is preliminary data.</text>
</comment>